<name>A0AAD4IRZ9_PERFH</name>
<dbReference type="EMBL" id="SDAM02003674">
    <property type="protein sequence ID" value="KAH6820453.1"/>
    <property type="molecule type" value="Genomic_DNA"/>
</dbReference>
<dbReference type="Pfam" id="PF06101">
    <property type="entry name" value="Vps62"/>
    <property type="match status" value="1"/>
</dbReference>
<proteinExistence type="predicted"/>
<sequence length="494" mass="54710">MEEVDLGGLKIRQITSFQKIWTVSGGGPDNAGASFFEPSPIPDGYSMLGSYAQPNNKQLFGWVLVASDKSGDILKQPSNYTLIWHSDDNKAFFWLPTPPDGYKPLGLLVTATPDIPSLDRIRCVRSDFTADAEVDNWIWNHGMNVYGLRPKTRGTNAQPLSAGTFVIQSDTVPLSCLINKNTESTGRLNQLQMMSMFQTYAPYIYFHSDEEYLPSTVDWFFSNGALLYKKGESNPVRVEPDGANLPQGGRGDGTYWLDLPTDGRAKDAVKKGDLNIAKPYIHFKPIFGGTFTDIQVWVFYPFNGHATAKVGFIKRLSMGRVGEHVGDWEHVTLRVSNFNGILYGVYLAQHSGGKWVDASTLEYESGNKFAVYASRNGHAANDRGGLYLQGGNTVGIRNDWEKSGKVMDTGARFLVVSAEAEAEMVVEPPWLNFNSKWGPTKDYDTASEVRKLKKWLPGKLKKALMNLVKVLDQVFGMDGPAGPKTKASWNGDES</sequence>
<keyword evidence="2" id="KW-1185">Reference proteome</keyword>
<dbReference type="Proteomes" id="UP001190926">
    <property type="component" value="Unassembled WGS sequence"/>
</dbReference>
<organism evidence="1 2">
    <name type="scientific">Perilla frutescens var. hirtella</name>
    <name type="common">Perilla citriodora</name>
    <name type="synonym">Perilla setoyensis</name>
    <dbReference type="NCBI Taxonomy" id="608512"/>
    <lineage>
        <taxon>Eukaryota</taxon>
        <taxon>Viridiplantae</taxon>
        <taxon>Streptophyta</taxon>
        <taxon>Embryophyta</taxon>
        <taxon>Tracheophyta</taxon>
        <taxon>Spermatophyta</taxon>
        <taxon>Magnoliopsida</taxon>
        <taxon>eudicotyledons</taxon>
        <taxon>Gunneridae</taxon>
        <taxon>Pentapetalae</taxon>
        <taxon>asterids</taxon>
        <taxon>lamiids</taxon>
        <taxon>Lamiales</taxon>
        <taxon>Lamiaceae</taxon>
        <taxon>Nepetoideae</taxon>
        <taxon>Elsholtzieae</taxon>
        <taxon>Perilla</taxon>
    </lineage>
</organism>
<dbReference type="PANTHER" id="PTHR48152">
    <property type="entry name" value="F1C9.34 PROTEIN"/>
    <property type="match status" value="1"/>
</dbReference>
<gene>
    <name evidence="1" type="ORF">C2S53_002611</name>
</gene>
<dbReference type="InterPro" id="IPR009291">
    <property type="entry name" value="Vps62"/>
</dbReference>
<evidence type="ECO:0000313" key="2">
    <source>
        <dbReference type="Proteomes" id="UP001190926"/>
    </source>
</evidence>
<accession>A0AAD4IRZ9</accession>
<dbReference type="AlphaFoldDB" id="A0AAD4IRZ9"/>
<protein>
    <submittedName>
        <fullName evidence="1">DUF946 family protein</fullName>
    </submittedName>
</protein>
<reference evidence="1 2" key="1">
    <citation type="journal article" date="2021" name="Nat. Commun.">
        <title>Incipient diploidization of the medicinal plant Perilla within 10,000 years.</title>
        <authorList>
            <person name="Zhang Y."/>
            <person name="Shen Q."/>
            <person name="Leng L."/>
            <person name="Zhang D."/>
            <person name="Chen S."/>
            <person name="Shi Y."/>
            <person name="Ning Z."/>
            <person name="Chen S."/>
        </authorList>
    </citation>
    <scope>NUCLEOTIDE SEQUENCE [LARGE SCALE GENOMIC DNA]</scope>
    <source>
        <strain evidence="2">cv. PC099</strain>
    </source>
</reference>
<comment type="caution">
    <text evidence="1">The sequence shown here is derived from an EMBL/GenBank/DDBJ whole genome shotgun (WGS) entry which is preliminary data.</text>
</comment>
<evidence type="ECO:0000313" key="1">
    <source>
        <dbReference type="EMBL" id="KAH6820453.1"/>
    </source>
</evidence>
<dbReference type="PANTHER" id="PTHR48152:SF3">
    <property type="entry name" value="DUF946 FAMILY PROTEIN (DUF946)"/>
    <property type="match status" value="1"/>
</dbReference>